<accession>A0ABU7LJD1</accession>
<sequence>MARIEVQRDFPVSAETVWNWIGSTGEVASWIPAIRSSRMEGDVRHVVFTDGEPARERIVEFDDGERTYAYEYIDGPLPLRHYRSTVSVVETGDRGCTVRWAAEFGAESADVEAGLATAIEGIYSDALDELKGKVVPV</sequence>
<dbReference type="EMBL" id="JAUTXY010000020">
    <property type="protein sequence ID" value="MEE2061654.1"/>
    <property type="molecule type" value="Genomic_DNA"/>
</dbReference>
<evidence type="ECO:0000313" key="1">
    <source>
        <dbReference type="EMBL" id="MEE2061654.1"/>
    </source>
</evidence>
<name>A0ABU7LJD1_9NOCA</name>
<gene>
    <name evidence="1" type="ORF">Q7514_29440</name>
</gene>
<dbReference type="InterPro" id="IPR023393">
    <property type="entry name" value="START-like_dom_sf"/>
</dbReference>
<organism evidence="1 2">
    <name type="scientific">Rhodococcus artemisiae</name>
    <dbReference type="NCBI Taxonomy" id="714159"/>
    <lineage>
        <taxon>Bacteria</taxon>
        <taxon>Bacillati</taxon>
        <taxon>Actinomycetota</taxon>
        <taxon>Actinomycetes</taxon>
        <taxon>Mycobacteriales</taxon>
        <taxon>Nocardiaceae</taxon>
        <taxon>Rhodococcus</taxon>
    </lineage>
</organism>
<protein>
    <submittedName>
        <fullName evidence="1">SRPBCC family protein</fullName>
    </submittedName>
</protein>
<proteinExistence type="predicted"/>
<dbReference type="Pfam" id="PF10604">
    <property type="entry name" value="Polyketide_cyc2"/>
    <property type="match status" value="1"/>
</dbReference>
<evidence type="ECO:0000313" key="2">
    <source>
        <dbReference type="Proteomes" id="UP001336020"/>
    </source>
</evidence>
<dbReference type="PANTHER" id="PTHR39332">
    <property type="entry name" value="BLL4707 PROTEIN"/>
    <property type="match status" value="1"/>
</dbReference>
<keyword evidence="2" id="KW-1185">Reference proteome</keyword>
<dbReference type="PANTHER" id="PTHR39332:SF7">
    <property type="entry name" value="SRPBCC FAMILY PROTEIN"/>
    <property type="match status" value="1"/>
</dbReference>
<dbReference type="Gene3D" id="3.30.530.20">
    <property type="match status" value="1"/>
</dbReference>
<dbReference type="InterPro" id="IPR019587">
    <property type="entry name" value="Polyketide_cyclase/dehydratase"/>
</dbReference>
<dbReference type="Proteomes" id="UP001336020">
    <property type="component" value="Unassembled WGS sequence"/>
</dbReference>
<reference evidence="1 2" key="1">
    <citation type="submission" date="2023-07" db="EMBL/GenBank/DDBJ databases">
        <authorList>
            <person name="Girao M."/>
            <person name="Carvalho M.F."/>
        </authorList>
    </citation>
    <scope>NUCLEOTIDE SEQUENCE [LARGE SCALE GENOMIC DNA]</scope>
    <source>
        <strain evidence="1 2">YIM65754</strain>
    </source>
</reference>
<dbReference type="RefSeq" id="WP_330136801.1">
    <property type="nucleotide sequence ID" value="NZ_JAUTXY010000020.1"/>
</dbReference>
<dbReference type="SUPFAM" id="SSF55961">
    <property type="entry name" value="Bet v1-like"/>
    <property type="match status" value="1"/>
</dbReference>
<comment type="caution">
    <text evidence="1">The sequence shown here is derived from an EMBL/GenBank/DDBJ whole genome shotgun (WGS) entry which is preliminary data.</text>
</comment>
<dbReference type="CDD" id="cd07821">
    <property type="entry name" value="PYR_PYL_RCAR_like"/>
    <property type="match status" value="1"/>
</dbReference>